<dbReference type="Proteomes" id="UP000010478">
    <property type="component" value="Plasmid pOSC7112.02"/>
</dbReference>
<geneLocation type="plasmid" evidence="1 2">
    <name>pOSC7112.02</name>
</geneLocation>
<proteinExistence type="predicted"/>
<protein>
    <recommendedName>
        <fullName evidence="3">Ava_C0101 and related proteins</fullName>
    </recommendedName>
</protein>
<accession>K9VRL3</accession>
<name>K9VRL3_9CYAN</name>
<reference evidence="1 2" key="1">
    <citation type="submission" date="2012-05" db="EMBL/GenBank/DDBJ databases">
        <title>Finished plasmid 2 of genome of Oscillatoria sp. PCC 7112.</title>
        <authorList>
            <consortium name="US DOE Joint Genome Institute"/>
            <person name="Gugger M."/>
            <person name="Coursin T."/>
            <person name="Rippka R."/>
            <person name="Tandeau De Marsac N."/>
            <person name="Huntemann M."/>
            <person name="Wei C.-L."/>
            <person name="Han J."/>
            <person name="Detter J.C."/>
            <person name="Han C."/>
            <person name="Tapia R."/>
            <person name="Davenport K."/>
            <person name="Daligault H."/>
            <person name="Erkkila T."/>
            <person name="Gu W."/>
            <person name="Munk A.C.C."/>
            <person name="Teshima H."/>
            <person name="Xu Y."/>
            <person name="Chain P."/>
            <person name="Chen A."/>
            <person name="Krypides N."/>
            <person name="Mavromatis K."/>
            <person name="Markowitz V."/>
            <person name="Szeto E."/>
            <person name="Ivanova N."/>
            <person name="Mikhailova N."/>
            <person name="Ovchinnikova G."/>
            <person name="Pagani I."/>
            <person name="Pati A."/>
            <person name="Goodwin L."/>
            <person name="Peters L."/>
            <person name="Pitluck S."/>
            <person name="Woyke T."/>
            <person name="Kerfeld C."/>
        </authorList>
    </citation>
    <scope>NUCLEOTIDE SEQUENCE [LARGE SCALE GENOMIC DNA]</scope>
    <source>
        <strain evidence="1 2">PCC 7112</strain>
        <plasmid evidence="1 2">pOSC7112.02</plasmid>
    </source>
</reference>
<dbReference type="AlphaFoldDB" id="K9VRL3"/>
<organism evidence="1 2">
    <name type="scientific">Phormidium nigroviride PCC 7112</name>
    <dbReference type="NCBI Taxonomy" id="179408"/>
    <lineage>
        <taxon>Bacteria</taxon>
        <taxon>Bacillati</taxon>
        <taxon>Cyanobacteriota</taxon>
        <taxon>Cyanophyceae</taxon>
        <taxon>Oscillatoriophycideae</taxon>
        <taxon>Oscillatoriales</taxon>
        <taxon>Oscillatoriaceae</taxon>
        <taxon>Phormidium</taxon>
    </lineage>
</organism>
<dbReference type="InterPro" id="IPR046038">
    <property type="entry name" value="DUF5996"/>
</dbReference>
<keyword evidence="2" id="KW-1185">Reference proteome</keyword>
<dbReference type="Pfam" id="PF19459">
    <property type="entry name" value="DUF5996"/>
    <property type="match status" value="1"/>
</dbReference>
<sequence>MAVVFYRRTTEELLSARPFSTREETMMSNQPALTDIWPSLPLDAWQETYATLHMWTQIIGKIRLAQTPWINHSWHIPLYLTVRGLTTSTIPYGSRIFQIDFDFIDHELLIQTSEGARRAIALYPRSVADFYQTVMETLRELDLHITINTKPNEVPDPIRFEQDETHAAYDADYANRCWRVLLQSDRVFREFRSHFSGKVSPVHFFWGSFDLAVTRFSGRSAPEHPGGVPNLPDAVAQEAYSQEVSSAGFWPGAGLSYPAFYSYAYPEPDGFKQATIRPDAAFYSQELGEFILPYDAVREAESPDQMLLEFLQSTYEAAAKFGNWNQEELKQLTFKSQLHP</sequence>
<gene>
    <name evidence="1" type="ORF">Osc7112_6604</name>
</gene>
<evidence type="ECO:0000313" key="2">
    <source>
        <dbReference type="Proteomes" id="UP000010478"/>
    </source>
</evidence>
<dbReference type="EMBL" id="CP003616">
    <property type="protein sequence ID" value="AFZ10728.1"/>
    <property type="molecule type" value="Genomic_DNA"/>
</dbReference>
<dbReference type="HOGENOM" id="CLU_054566_0_0_3"/>
<keyword evidence="1" id="KW-0614">Plasmid</keyword>
<dbReference type="RefSeq" id="WP_015179699.1">
    <property type="nucleotide sequence ID" value="NZ_CAWLHL010000003.1"/>
</dbReference>
<dbReference type="KEGG" id="oni:Osc7112_6604"/>
<evidence type="ECO:0008006" key="3">
    <source>
        <dbReference type="Google" id="ProtNLM"/>
    </source>
</evidence>
<evidence type="ECO:0000313" key="1">
    <source>
        <dbReference type="EMBL" id="AFZ10728.1"/>
    </source>
</evidence>
<dbReference type="PATRIC" id="fig|179408.3.peg.7905"/>